<evidence type="ECO:0000256" key="5">
    <source>
        <dbReference type="ARBA" id="ARBA00022553"/>
    </source>
</evidence>
<dbReference type="CDD" id="cd00082">
    <property type="entry name" value="HisKA"/>
    <property type="match status" value="1"/>
</dbReference>
<evidence type="ECO:0000256" key="14">
    <source>
        <dbReference type="SAM" id="Phobius"/>
    </source>
</evidence>
<evidence type="ECO:0000256" key="12">
    <source>
        <dbReference type="ARBA" id="ARBA00023012"/>
    </source>
</evidence>
<evidence type="ECO:0000256" key="9">
    <source>
        <dbReference type="ARBA" id="ARBA00022777"/>
    </source>
</evidence>
<dbReference type="Gene3D" id="3.30.565.10">
    <property type="entry name" value="Histidine kinase-like ATPase, C-terminal domain"/>
    <property type="match status" value="1"/>
</dbReference>
<dbReference type="InterPro" id="IPR003660">
    <property type="entry name" value="HAMP_dom"/>
</dbReference>
<evidence type="ECO:0000256" key="8">
    <source>
        <dbReference type="ARBA" id="ARBA00022741"/>
    </source>
</evidence>
<evidence type="ECO:0000256" key="6">
    <source>
        <dbReference type="ARBA" id="ARBA00022679"/>
    </source>
</evidence>
<dbReference type="PROSITE" id="PS50109">
    <property type="entry name" value="HIS_KIN"/>
    <property type="match status" value="1"/>
</dbReference>
<dbReference type="InterPro" id="IPR050398">
    <property type="entry name" value="HssS/ArlS-like"/>
</dbReference>
<keyword evidence="4" id="KW-1003">Cell membrane</keyword>
<keyword evidence="12" id="KW-0902">Two-component regulatory system</keyword>
<evidence type="ECO:0000256" key="13">
    <source>
        <dbReference type="ARBA" id="ARBA00023136"/>
    </source>
</evidence>
<keyword evidence="7 14" id="KW-0812">Transmembrane</keyword>
<dbReference type="InterPro" id="IPR004358">
    <property type="entry name" value="Sig_transdc_His_kin-like_C"/>
</dbReference>
<name>A0ABS3HP72_9ENTE</name>
<dbReference type="Pfam" id="PF02518">
    <property type="entry name" value="HATPase_c"/>
    <property type="match status" value="1"/>
</dbReference>
<dbReference type="PROSITE" id="PS50885">
    <property type="entry name" value="HAMP"/>
    <property type="match status" value="1"/>
</dbReference>
<dbReference type="SMART" id="SM00387">
    <property type="entry name" value="HATPase_c"/>
    <property type="match status" value="1"/>
</dbReference>
<comment type="catalytic activity">
    <reaction evidence="1">
        <text>ATP + protein L-histidine = ADP + protein N-phospho-L-histidine.</text>
        <dbReference type="EC" id="2.7.13.3"/>
    </reaction>
</comment>
<keyword evidence="6" id="KW-0808">Transferase</keyword>
<feature type="transmembrane region" description="Helical" evidence="14">
    <location>
        <begin position="36"/>
        <end position="62"/>
    </location>
</feature>
<comment type="subcellular location">
    <subcellularLocation>
        <location evidence="2">Cell membrane</location>
        <topology evidence="2">Multi-pass membrane protein</topology>
    </subcellularLocation>
</comment>
<keyword evidence="5" id="KW-0597">Phosphoprotein</keyword>
<dbReference type="InterPro" id="IPR005467">
    <property type="entry name" value="His_kinase_dom"/>
</dbReference>
<keyword evidence="13 14" id="KW-0472">Membrane</keyword>
<dbReference type="InterPro" id="IPR003661">
    <property type="entry name" value="HisK_dim/P_dom"/>
</dbReference>
<feature type="domain" description="Histidine kinase" evidence="15">
    <location>
        <begin position="181"/>
        <end position="398"/>
    </location>
</feature>
<dbReference type="InterPro" id="IPR036097">
    <property type="entry name" value="HisK_dim/P_sf"/>
</dbReference>
<accession>A0ABS3HP72</accession>
<dbReference type="Pfam" id="PF00512">
    <property type="entry name" value="HisKA"/>
    <property type="match status" value="1"/>
</dbReference>
<dbReference type="EC" id="2.7.13.3" evidence="3"/>
<dbReference type="EMBL" id="JAFLVX010000003">
    <property type="protein sequence ID" value="MBO0475546.1"/>
    <property type="molecule type" value="Genomic_DNA"/>
</dbReference>
<evidence type="ECO:0000256" key="2">
    <source>
        <dbReference type="ARBA" id="ARBA00004651"/>
    </source>
</evidence>
<evidence type="ECO:0000313" key="17">
    <source>
        <dbReference type="EMBL" id="MBO0475546.1"/>
    </source>
</evidence>
<dbReference type="Gene3D" id="1.10.287.130">
    <property type="match status" value="1"/>
</dbReference>
<evidence type="ECO:0000313" key="18">
    <source>
        <dbReference type="Proteomes" id="UP000664857"/>
    </source>
</evidence>
<reference evidence="17 18" key="1">
    <citation type="submission" date="2021-03" db="EMBL/GenBank/DDBJ databases">
        <title>Enterococcal diversity collection.</title>
        <authorList>
            <person name="Gilmore M.S."/>
            <person name="Schwartzman J."/>
            <person name="Van Tyne D."/>
            <person name="Martin M."/>
            <person name="Earl A.M."/>
            <person name="Manson A.L."/>
            <person name="Straub T."/>
            <person name="Salamzade R."/>
            <person name="Saavedra J."/>
            <person name="Lebreton F."/>
            <person name="Prichula J."/>
            <person name="Schaufler K."/>
            <person name="Gaca A."/>
            <person name="Sgardioli B."/>
            <person name="Wagenaar J."/>
            <person name="Strong T."/>
        </authorList>
    </citation>
    <scope>NUCLEOTIDE SEQUENCE [LARGE SCALE GENOMIC DNA]</scope>
    <source>
        <strain evidence="17 18">DIV0080</strain>
    </source>
</reference>
<dbReference type="InterPro" id="IPR036890">
    <property type="entry name" value="HATPase_C_sf"/>
</dbReference>
<evidence type="ECO:0000259" key="15">
    <source>
        <dbReference type="PROSITE" id="PS50109"/>
    </source>
</evidence>
<comment type="caution">
    <text evidence="17">The sequence shown here is derived from an EMBL/GenBank/DDBJ whole genome shotgun (WGS) entry which is preliminary data.</text>
</comment>
<evidence type="ECO:0000259" key="16">
    <source>
        <dbReference type="PROSITE" id="PS50885"/>
    </source>
</evidence>
<dbReference type="CDD" id="cd06225">
    <property type="entry name" value="HAMP"/>
    <property type="match status" value="1"/>
</dbReference>
<sequence length="404" mass="46378">MAKRSSKQFGVLAIKSKDKSQTYNRIRLTSKEKSELLIEGLVTIILLILLNLAMYMILVQIIQTSVSLESFTNRFMPSIYDAFYSPRAMIWKKPIFALMAVLDIAILYWRLIRRYKQMQQRHIISELHYISSGHYDHRIPFDLGGDLGKLIRSINALVDSTVEAIEEERRIEQSKDELITNVSHDIRTPLTSIIGYLGLIEERQYSSEEELLKYTHTAYLKSKQMKLLVDDLFEYTKVRQSNTPINLVTFDMQQLIAQVVVDFELDAQKKEVTIDFEPSPPSLLMSGDTEKLVRVFDNLLSNAIKYGTDGTQIIVISEKKENEVIITVKNDGKEIPKKSLDLLFDRFYRVEESRSQQTGGTGLGLAITQSIVDLHHGQIYATSEKGWTSFIIHLPLEQPNHSNN</sequence>
<dbReference type="CDD" id="cd00075">
    <property type="entry name" value="HATPase"/>
    <property type="match status" value="1"/>
</dbReference>
<dbReference type="SMART" id="SM00388">
    <property type="entry name" value="HisKA"/>
    <property type="match status" value="1"/>
</dbReference>
<protein>
    <recommendedName>
        <fullName evidence="3">histidine kinase</fullName>
        <ecNumber evidence="3">2.7.13.3</ecNumber>
    </recommendedName>
</protein>
<dbReference type="RefSeq" id="WP_206964178.1">
    <property type="nucleotide sequence ID" value="NZ_JAFLVX010000003.1"/>
</dbReference>
<gene>
    <name evidence="17" type="ORF">DOK76_00605</name>
</gene>
<feature type="domain" description="HAMP" evidence="16">
    <location>
        <begin position="121"/>
        <end position="166"/>
    </location>
</feature>
<evidence type="ECO:0000256" key="11">
    <source>
        <dbReference type="ARBA" id="ARBA00022989"/>
    </source>
</evidence>
<dbReference type="PANTHER" id="PTHR45528:SF1">
    <property type="entry name" value="SENSOR HISTIDINE KINASE CPXA"/>
    <property type="match status" value="1"/>
</dbReference>
<dbReference type="GO" id="GO:0016301">
    <property type="term" value="F:kinase activity"/>
    <property type="evidence" value="ECO:0007669"/>
    <property type="project" value="UniProtKB-KW"/>
</dbReference>
<evidence type="ECO:0000256" key="4">
    <source>
        <dbReference type="ARBA" id="ARBA00022475"/>
    </source>
</evidence>
<dbReference type="PRINTS" id="PR00344">
    <property type="entry name" value="BCTRLSENSOR"/>
</dbReference>
<keyword evidence="18" id="KW-1185">Reference proteome</keyword>
<proteinExistence type="predicted"/>
<dbReference type="SUPFAM" id="SSF47384">
    <property type="entry name" value="Homodimeric domain of signal transducing histidine kinase"/>
    <property type="match status" value="1"/>
</dbReference>
<evidence type="ECO:0000256" key="7">
    <source>
        <dbReference type="ARBA" id="ARBA00022692"/>
    </source>
</evidence>
<keyword evidence="10" id="KW-0067">ATP-binding</keyword>
<organism evidence="17 18">
    <name type="scientific">Candidatus Vagococcus giribetii</name>
    <dbReference type="NCBI Taxonomy" id="2230876"/>
    <lineage>
        <taxon>Bacteria</taxon>
        <taxon>Bacillati</taxon>
        <taxon>Bacillota</taxon>
        <taxon>Bacilli</taxon>
        <taxon>Lactobacillales</taxon>
        <taxon>Enterococcaceae</taxon>
        <taxon>Vagococcus</taxon>
    </lineage>
</organism>
<evidence type="ECO:0000256" key="3">
    <source>
        <dbReference type="ARBA" id="ARBA00012438"/>
    </source>
</evidence>
<keyword evidence="9 17" id="KW-0418">Kinase</keyword>
<evidence type="ECO:0000256" key="1">
    <source>
        <dbReference type="ARBA" id="ARBA00000085"/>
    </source>
</evidence>
<keyword evidence="11 14" id="KW-1133">Transmembrane helix</keyword>
<dbReference type="PANTHER" id="PTHR45528">
    <property type="entry name" value="SENSOR HISTIDINE KINASE CPXA"/>
    <property type="match status" value="1"/>
</dbReference>
<dbReference type="Proteomes" id="UP000664857">
    <property type="component" value="Unassembled WGS sequence"/>
</dbReference>
<evidence type="ECO:0000256" key="10">
    <source>
        <dbReference type="ARBA" id="ARBA00022840"/>
    </source>
</evidence>
<feature type="transmembrane region" description="Helical" evidence="14">
    <location>
        <begin position="95"/>
        <end position="112"/>
    </location>
</feature>
<dbReference type="InterPro" id="IPR003594">
    <property type="entry name" value="HATPase_dom"/>
</dbReference>
<keyword evidence="8" id="KW-0547">Nucleotide-binding</keyword>
<dbReference type="SUPFAM" id="SSF55874">
    <property type="entry name" value="ATPase domain of HSP90 chaperone/DNA topoisomerase II/histidine kinase"/>
    <property type="match status" value="1"/>
</dbReference>